<dbReference type="PANTHER" id="PTHR15944:SF0">
    <property type="entry name" value="PRENYLCYSTEINE LYASE DOMAIN-CONTAINING PROTEIN"/>
    <property type="match status" value="1"/>
</dbReference>
<dbReference type="InterPro" id="IPR036188">
    <property type="entry name" value="FAD/NAD-bd_sf"/>
</dbReference>
<gene>
    <name evidence="9" type="ORF">CGLO_15542</name>
</gene>
<evidence type="ECO:0000256" key="3">
    <source>
        <dbReference type="ARBA" id="ARBA00022630"/>
    </source>
</evidence>
<dbReference type="PIRSF" id="PIRSF036292">
    <property type="entry name" value="Prenylcysteine_oxidase"/>
    <property type="match status" value="1"/>
</dbReference>
<accession>T0K1H7</accession>
<dbReference type="AlphaFoldDB" id="T0K1H7"/>
<dbReference type="SUPFAM" id="SSF51905">
    <property type="entry name" value="FAD/NAD(P)-binding domain"/>
    <property type="match status" value="1"/>
</dbReference>
<dbReference type="GO" id="GO:0001735">
    <property type="term" value="F:prenylcysteine oxidase activity"/>
    <property type="evidence" value="ECO:0007669"/>
    <property type="project" value="InterPro"/>
</dbReference>
<comment type="caution">
    <text evidence="9">The sequence shown here is derived from an EMBL/GenBank/DDBJ whole genome shotgun (WGS) entry which is preliminary data.</text>
</comment>
<keyword evidence="4" id="KW-0732">Signal</keyword>
<protein>
    <submittedName>
        <fullName evidence="9">Prenylcysteine oxidase</fullName>
    </submittedName>
</protein>
<dbReference type="GO" id="GO:0030327">
    <property type="term" value="P:prenylated protein catabolic process"/>
    <property type="evidence" value="ECO:0007669"/>
    <property type="project" value="TreeGrafter"/>
</dbReference>
<dbReference type="EMBL" id="AMYD01003694">
    <property type="protein sequence ID" value="EQB45569.1"/>
    <property type="molecule type" value="Genomic_DNA"/>
</dbReference>
<name>T0K1H7_COLGC</name>
<evidence type="ECO:0000256" key="5">
    <source>
        <dbReference type="ARBA" id="ARBA00022827"/>
    </source>
</evidence>
<feature type="domain" description="Prenylcysteine lyase" evidence="8">
    <location>
        <begin position="110"/>
        <end position="494"/>
    </location>
</feature>
<dbReference type="PANTHER" id="PTHR15944">
    <property type="entry name" value="FARNESYLCYSTEINE LYASE"/>
    <property type="match status" value="1"/>
</dbReference>
<dbReference type="Proteomes" id="UP000015530">
    <property type="component" value="Unassembled WGS sequence"/>
</dbReference>
<evidence type="ECO:0000256" key="2">
    <source>
        <dbReference type="ARBA" id="ARBA00009967"/>
    </source>
</evidence>
<evidence type="ECO:0000259" key="8">
    <source>
        <dbReference type="Pfam" id="PF07156"/>
    </source>
</evidence>
<keyword evidence="5" id="KW-0274">FAD</keyword>
<dbReference type="InterPro" id="IPR017046">
    <property type="entry name" value="Prenylcysteine_Oxase1"/>
</dbReference>
<dbReference type="GO" id="GO:0030328">
    <property type="term" value="P:prenylcysteine catabolic process"/>
    <property type="evidence" value="ECO:0007669"/>
    <property type="project" value="InterPro"/>
</dbReference>
<evidence type="ECO:0000256" key="6">
    <source>
        <dbReference type="ARBA" id="ARBA00023002"/>
    </source>
</evidence>
<keyword evidence="3" id="KW-0285">Flavoprotein</keyword>
<dbReference type="STRING" id="1237896.T0K1H7"/>
<dbReference type="OMA" id="SIGIWDG"/>
<reference evidence="10" key="1">
    <citation type="journal article" date="2013" name="Mol. Plant Microbe Interact.">
        <title>Global aspects of pacC regulation of pathogenicity genes in Colletotrichum gloeosporioides as revealed by transcriptome analysis.</title>
        <authorList>
            <person name="Alkan N."/>
            <person name="Meng X."/>
            <person name="Friedlander G."/>
            <person name="Reuveni E."/>
            <person name="Sukno S."/>
            <person name="Sherman A."/>
            <person name="Thon M."/>
            <person name="Fluhr R."/>
            <person name="Prusky D."/>
        </authorList>
    </citation>
    <scope>NUCLEOTIDE SEQUENCE [LARGE SCALE GENOMIC DNA]</scope>
    <source>
        <strain evidence="10">Cg-14</strain>
    </source>
</reference>
<dbReference type="eggNOG" id="ENOG502QSHJ">
    <property type="taxonomic scope" value="Eukaryota"/>
</dbReference>
<keyword evidence="6" id="KW-0560">Oxidoreductase</keyword>
<evidence type="ECO:0000313" key="9">
    <source>
        <dbReference type="EMBL" id="EQB45569.1"/>
    </source>
</evidence>
<dbReference type="Gene3D" id="3.50.50.60">
    <property type="entry name" value="FAD/NAD(P)-binding domain"/>
    <property type="match status" value="1"/>
</dbReference>
<evidence type="ECO:0000256" key="4">
    <source>
        <dbReference type="ARBA" id="ARBA00022729"/>
    </source>
</evidence>
<sequence>MSSKSPLLVRAGAGGSAAAYYLQQYAEADGIEVNITVFEKTNHIGGRTLTVEAYDNPLEQVELGASIFIEANQILYNASRRFGLPLKEPESGSDGFLGIWDGEQFVYTQDDSSWQWWNLAKLFWKYGLAPYKAQKLVQSTVDTFLQLYEAPHFPFRSLTQRAFELDLLKATSVTGKEFLANNDIGELFSDHIIQAATRVNYASNLKYIHGLETMVSMAPEGAKQVIGGNWQIFDTMLQKTNATVNRNTTVTSMEVKTGPTSSKYFISAKDSHADAGVEADQYPVAFDNVVIATPWQYSDISVAEDLFQHKIDEIPYVKLHVTLFASPFRLSPEYFGMEPGSKAPDTVLTTLNPADEAKAGAEGAGKAGFYSISTLRTATNPETLKDEFIYKIFSPKQVTAEFLSQLLGVKVPETIVSQEKTEAVDPISWYHPHVFHSYPVEYPRVTFQDPILRDGLYYLSGMESFISCMETSALMGMNVAKLIAEDFAASAEVVKEEPVIIEKVEQGAQEVIEQTEKGPVVADEL</sequence>
<dbReference type="HOGENOM" id="CLU_021176_0_0_1"/>
<evidence type="ECO:0000256" key="7">
    <source>
        <dbReference type="ARBA" id="ARBA00023180"/>
    </source>
</evidence>
<dbReference type="InterPro" id="IPR010795">
    <property type="entry name" value="Prenylcys_lyase"/>
</dbReference>
<comment type="cofactor">
    <cofactor evidence="1">
        <name>FAD</name>
        <dbReference type="ChEBI" id="CHEBI:57692"/>
    </cofactor>
</comment>
<dbReference type="OrthoDB" id="437369at2759"/>
<keyword evidence="7" id="KW-0325">Glycoprotein</keyword>
<evidence type="ECO:0000256" key="1">
    <source>
        <dbReference type="ARBA" id="ARBA00001974"/>
    </source>
</evidence>
<dbReference type="Pfam" id="PF07156">
    <property type="entry name" value="Prenylcys_lyase"/>
    <property type="match status" value="1"/>
</dbReference>
<comment type="similarity">
    <text evidence="2">Belongs to the prenylcysteine oxidase family.</text>
</comment>
<dbReference type="Pfam" id="PF13450">
    <property type="entry name" value="NAD_binding_8"/>
    <property type="match status" value="1"/>
</dbReference>
<proteinExistence type="inferred from homology"/>
<evidence type="ECO:0000313" key="10">
    <source>
        <dbReference type="Proteomes" id="UP000015530"/>
    </source>
</evidence>
<organism evidence="9 10">
    <name type="scientific">Colletotrichum gloeosporioides (strain Cg-14)</name>
    <name type="common">Anthracnose fungus</name>
    <name type="synonym">Glomerella cingulata</name>
    <dbReference type="NCBI Taxonomy" id="1237896"/>
    <lineage>
        <taxon>Eukaryota</taxon>
        <taxon>Fungi</taxon>
        <taxon>Dikarya</taxon>
        <taxon>Ascomycota</taxon>
        <taxon>Pezizomycotina</taxon>
        <taxon>Sordariomycetes</taxon>
        <taxon>Hypocreomycetidae</taxon>
        <taxon>Glomerellales</taxon>
        <taxon>Glomerellaceae</taxon>
        <taxon>Colletotrichum</taxon>
        <taxon>Colletotrichum gloeosporioides species complex</taxon>
    </lineage>
</organism>